<reference evidence="1 2" key="1">
    <citation type="submission" date="2021-03" db="EMBL/GenBank/DDBJ databases">
        <title>Genomic Encyclopedia of Type Strains, Phase IV (KMG-IV): sequencing the most valuable type-strain genomes for metagenomic binning, comparative biology and taxonomic classification.</title>
        <authorList>
            <person name="Goeker M."/>
        </authorList>
    </citation>
    <scope>NUCLEOTIDE SEQUENCE [LARGE SCALE GENOMIC DNA]</scope>
    <source>
        <strain evidence="1 2">DSM 21292</strain>
    </source>
</reference>
<sequence length="50" mass="5679">MIILRQIYVQVCNVEKTEMSKLNVQQAHEYGHSGDFLYSSVSKAHDKVGP</sequence>
<evidence type="ECO:0000313" key="1">
    <source>
        <dbReference type="EMBL" id="MBP2247836.1"/>
    </source>
</evidence>
<keyword evidence="2" id="KW-1185">Reference proteome</keyword>
<accession>A0ABS4RY93</accession>
<dbReference type="Proteomes" id="UP000810207">
    <property type="component" value="Unassembled WGS sequence"/>
</dbReference>
<name>A0ABS4RY93_PAEXY</name>
<evidence type="ECO:0000313" key="2">
    <source>
        <dbReference type="Proteomes" id="UP000810207"/>
    </source>
</evidence>
<protein>
    <submittedName>
        <fullName evidence="1">Uncharacterized protein</fullName>
    </submittedName>
</protein>
<gene>
    <name evidence="1" type="ORF">J2Z28_004505</name>
</gene>
<proteinExistence type="predicted"/>
<organism evidence="1 2">
    <name type="scientific">Paenibacillus xylanexedens</name>
    <dbReference type="NCBI Taxonomy" id="528191"/>
    <lineage>
        <taxon>Bacteria</taxon>
        <taxon>Bacillati</taxon>
        <taxon>Bacillota</taxon>
        <taxon>Bacilli</taxon>
        <taxon>Bacillales</taxon>
        <taxon>Paenibacillaceae</taxon>
        <taxon>Paenibacillus</taxon>
    </lineage>
</organism>
<comment type="caution">
    <text evidence="1">The sequence shown here is derived from an EMBL/GenBank/DDBJ whole genome shotgun (WGS) entry which is preliminary data.</text>
</comment>
<dbReference type="EMBL" id="JAGIKV010000019">
    <property type="protein sequence ID" value="MBP2247836.1"/>
    <property type="molecule type" value="Genomic_DNA"/>
</dbReference>